<dbReference type="Proteomes" id="UP000237105">
    <property type="component" value="Unassembled WGS sequence"/>
</dbReference>
<accession>A0A2P5A4L1</accession>
<protein>
    <submittedName>
        <fullName evidence="1">Uncharacterized protein</fullName>
    </submittedName>
</protein>
<feature type="non-terminal residue" evidence="1">
    <location>
        <position position="62"/>
    </location>
</feature>
<dbReference type="AlphaFoldDB" id="A0A2P5A4L1"/>
<evidence type="ECO:0000313" key="2">
    <source>
        <dbReference type="Proteomes" id="UP000237105"/>
    </source>
</evidence>
<organism evidence="1 2">
    <name type="scientific">Parasponia andersonii</name>
    <name type="common">Sponia andersonii</name>
    <dbReference type="NCBI Taxonomy" id="3476"/>
    <lineage>
        <taxon>Eukaryota</taxon>
        <taxon>Viridiplantae</taxon>
        <taxon>Streptophyta</taxon>
        <taxon>Embryophyta</taxon>
        <taxon>Tracheophyta</taxon>
        <taxon>Spermatophyta</taxon>
        <taxon>Magnoliopsida</taxon>
        <taxon>eudicotyledons</taxon>
        <taxon>Gunneridae</taxon>
        <taxon>Pentapetalae</taxon>
        <taxon>rosids</taxon>
        <taxon>fabids</taxon>
        <taxon>Rosales</taxon>
        <taxon>Cannabaceae</taxon>
        <taxon>Parasponia</taxon>
    </lineage>
</organism>
<name>A0A2P5A4L1_PARAD</name>
<proteinExistence type="predicted"/>
<evidence type="ECO:0000313" key="1">
    <source>
        <dbReference type="EMBL" id="PON31481.1"/>
    </source>
</evidence>
<reference evidence="2" key="1">
    <citation type="submission" date="2016-06" db="EMBL/GenBank/DDBJ databases">
        <title>Parallel loss of symbiosis genes in relatives of nitrogen-fixing non-legume Parasponia.</title>
        <authorList>
            <person name="Van Velzen R."/>
            <person name="Holmer R."/>
            <person name="Bu F."/>
            <person name="Rutten L."/>
            <person name="Van Zeijl A."/>
            <person name="Liu W."/>
            <person name="Santuari L."/>
            <person name="Cao Q."/>
            <person name="Sharma T."/>
            <person name="Shen D."/>
            <person name="Roswanjaya Y."/>
            <person name="Wardhani T."/>
            <person name="Kalhor M.S."/>
            <person name="Jansen J."/>
            <person name="Van den Hoogen J."/>
            <person name="Gungor B."/>
            <person name="Hartog M."/>
            <person name="Hontelez J."/>
            <person name="Verver J."/>
            <person name="Yang W.-C."/>
            <person name="Schijlen E."/>
            <person name="Repin R."/>
            <person name="Schilthuizen M."/>
            <person name="Schranz E."/>
            <person name="Heidstra R."/>
            <person name="Miyata K."/>
            <person name="Fedorova E."/>
            <person name="Kohlen W."/>
            <person name="Bisseling T."/>
            <person name="Smit S."/>
            <person name="Geurts R."/>
        </authorList>
    </citation>
    <scope>NUCLEOTIDE SEQUENCE [LARGE SCALE GENOMIC DNA]</scope>
    <source>
        <strain evidence="2">cv. WU1-14</strain>
    </source>
</reference>
<dbReference type="EMBL" id="JXTB01001031">
    <property type="protein sequence ID" value="PON31481.1"/>
    <property type="molecule type" value="Genomic_DNA"/>
</dbReference>
<keyword evidence="2" id="KW-1185">Reference proteome</keyword>
<comment type="caution">
    <text evidence="1">The sequence shown here is derived from an EMBL/GenBank/DDBJ whole genome shotgun (WGS) entry which is preliminary data.</text>
</comment>
<gene>
    <name evidence="1" type="ORF">PanWU01x14_369570</name>
</gene>
<sequence length="62" mass="7090">MVMVCGISRRFNRALRGEEMEYYMDKRISRVRRFDSATSSLRPLVTAPFSATIARQVSSSNS</sequence>